<dbReference type="Gene3D" id="3.30.1330.50">
    <property type="entry name" value="2-C-methyl-D-erythritol 2,4-cyclodiphosphate synthase"/>
    <property type="match status" value="1"/>
</dbReference>
<dbReference type="InterPro" id="IPR018294">
    <property type="entry name" value="ISPD_synthase_CS"/>
</dbReference>
<dbReference type="InterPro" id="IPR020555">
    <property type="entry name" value="MECDP_synthase_CS"/>
</dbReference>
<dbReference type="Proteomes" id="UP000275048">
    <property type="component" value="Unassembled WGS sequence"/>
</dbReference>
<feature type="domain" description="2-C-methyl-D-erythritol 2,4-cyclodiphosphate synthase" evidence="15">
    <location>
        <begin position="264"/>
        <end position="415"/>
    </location>
</feature>
<reference evidence="16 17" key="1">
    <citation type="submission" date="2018-10" db="EMBL/GenBank/DDBJ databases">
        <title>Isolation, diversity and antibacterial activity of antinobacteria from the wheat rhizosphere soil.</title>
        <authorList>
            <person name="Sun T."/>
        </authorList>
    </citation>
    <scope>NUCLEOTIDE SEQUENCE [LARGE SCALE GENOMIC DNA]</scope>
    <source>
        <strain evidence="16 17">SJ-23</strain>
    </source>
</reference>
<dbReference type="AlphaFoldDB" id="A0A3M8ABG6"/>
<dbReference type="NCBIfam" id="TIGR00453">
    <property type="entry name" value="ispD"/>
    <property type="match status" value="1"/>
</dbReference>
<dbReference type="OrthoDB" id="9802561at2"/>
<comment type="cofactor">
    <cofactor evidence="3 14">
        <name>a divalent metal cation</name>
        <dbReference type="ChEBI" id="CHEBI:60240"/>
    </cofactor>
</comment>
<feature type="site" description="Transition state stabilizer" evidence="14">
    <location>
        <position position="25"/>
    </location>
</feature>
<keyword evidence="13 14" id="KW-0511">Multifunctional enzyme</keyword>
<dbReference type="EC" id="4.6.1.12" evidence="14"/>
<feature type="binding site" evidence="14">
    <location>
        <position position="400"/>
    </location>
    <ligand>
        <name>4-CDP-2-C-methyl-D-erythritol 2-phosphate</name>
        <dbReference type="ChEBI" id="CHEBI:57919"/>
    </ligand>
</feature>
<feature type="region of interest" description="2-C-methyl-D-erythritol 4-phosphate cytidylyltransferase" evidence="14">
    <location>
        <begin position="1"/>
        <end position="263"/>
    </location>
</feature>
<evidence type="ECO:0000256" key="6">
    <source>
        <dbReference type="ARBA" id="ARBA00008480"/>
    </source>
</evidence>
<feature type="site" description="Positions MEP for the nucleophilic attack" evidence="14">
    <location>
        <position position="160"/>
    </location>
</feature>
<feature type="site" description="Transition state stabilizer" evidence="14">
    <location>
        <position position="18"/>
    </location>
</feature>
<dbReference type="InterPro" id="IPR003526">
    <property type="entry name" value="MECDP_synthase"/>
</dbReference>
<evidence type="ECO:0000256" key="13">
    <source>
        <dbReference type="ARBA" id="ARBA00023268"/>
    </source>
</evidence>
<evidence type="ECO:0000256" key="4">
    <source>
        <dbReference type="ARBA" id="ARBA00004709"/>
    </source>
</evidence>
<comment type="similarity">
    <text evidence="14">In the C-terminal section; belongs to the IspF family.</text>
</comment>
<dbReference type="GO" id="GO:0019288">
    <property type="term" value="P:isopentenyl diphosphate biosynthetic process, methylerythritol 4-phosphate pathway"/>
    <property type="evidence" value="ECO:0007669"/>
    <property type="project" value="UniProtKB-UniRule"/>
</dbReference>
<feature type="binding site" evidence="14">
    <location>
        <position position="270"/>
    </location>
    <ligand>
        <name>a divalent metal cation</name>
        <dbReference type="ChEBI" id="CHEBI:60240"/>
    </ligand>
</feature>
<evidence type="ECO:0000259" key="15">
    <source>
        <dbReference type="Pfam" id="PF02542"/>
    </source>
</evidence>
<dbReference type="RefSeq" id="WP_122937074.1">
    <property type="nucleotide sequence ID" value="NZ_JBHSNT010000046.1"/>
</dbReference>
<evidence type="ECO:0000313" key="17">
    <source>
        <dbReference type="Proteomes" id="UP000275048"/>
    </source>
</evidence>
<dbReference type="CDD" id="cd02516">
    <property type="entry name" value="CDP-ME_synthetase"/>
    <property type="match status" value="1"/>
</dbReference>
<comment type="similarity">
    <text evidence="6">Belongs to the IspF family.</text>
</comment>
<keyword evidence="12 14" id="KW-0456">Lyase</keyword>
<dbReference type="Gene3D" id="3.90.550.10">
    <property type="entry name" value="Spore Coat Polysaccharide Biosynthesis Protein SpsA, Chain A"/>
    <property type="match status" value="1"/>
</dbReference>
<dbReference type="GO" id="GO:0008685">
    <property type="term" value="F:2-C-methyl-D-erythritol 2,4-cyclodiphosphate synthase activity"/>
    <property type="evidence" value="ECO:0007669"/>
    <property type="project" value="UniProtKB-UniRule"/>
</dbReference>
<evidence type="ECO:0000256" key="14">
    <source>
        <dbReference type="HAMAP-Rule" id="MF_01520"/>
    </source>
</evidence>
<keyword evidence="17" id="KW-1185">Reference proteome</keyword>
<feature type="site" description="Positions MEP for the nucleophilic attack" evidence="14">
    <location>
        <position position="213"/>
    </location>
</feature>
<dbReference type="GO" id="GO:0016114">
    <property type="term" value="P:terpenoid biosynthetic process"/>
    <property type="evidence" value="ECO:0007669"/>
    <property type="project" value="InterPro"/>
</dbReference>
<dbReference type="PANTHER" id="PTHR32125:SF4">
    <property type="entry name" value="2-C-METHYL-D-ERYTHRITOL 4-PHOSPHATE CYTIDYLYLTRANSFERASE, CHLOROPLASTIC"/>
    <property type="match status" value="1"/>
</dbReference>
<dbReference type="HAMAP" id="MF_01520">
    <property type="entry name" value="IspDF"/>
    <property type="match status" value="1"/>
</dbReference>
<feature type="binding site" evidence="14">
    <location>
        <position position="403"/>
    </location>
    <ligand>
        <name>4-CDP-2-C-methyl-D-erythritol 2-phosphate</name>
        <dbReference type="ChEBI" id="CHEBI:57919"/>
    </ligand>
</feature>
<sequence length="418" mass="42140">MNSATTAVIVVAAGSGTRLGHSEPKAFVPLGGDTILGVALDAVLGMRETPHVVLVVPSDRVDEARERYAPVAAAASAPFDVVAGGATRQESVSRGLAVLPHEVAIVLVHDAARPLTPPIVFDEVAAAVRARGHGVVPGLPVVDTIKRVDASGRIVETVDRAELAAMQTPQGFPRAGLEWAYSRAHGEHTDDAALVASTGMAVDVVPGDARAFKVTLPSDLHRAEQLVAGREAGRPGAASRASAATVSAAAPAGVGAVASAALPRIGTGVDVHAFADDPETPLWLAGLHWPGERGLSGHSDGDAAAHAICDALLAAAGLGDIGGMFGTADPRLAGAHGEVFLAETVVRLADAGFRVGNVSVQVVGNRPKLAPRRAEAEEFLSGILGAPVSVSATTTDALGFTGRGEGVAAIATALVLPA</sequence>
<evidence type="ECO:0000256" key="1">
    <source>
        <dbReference type="ARBA" id="ARBA00000200"/>
    </source>
</evidence>
<dbReference type="InterPro" id="IPR034683">
    <property type="entry name" value="IspD/TarI"/>
</dbReference>
<dbReference type="HAMAP" id="MF_00107">
    <property type="entry name" value="IspF"/>
    <property type="match status" value="1"/>
</dbReference>
<name>A0A3M8ABG6_9MICO</name>
<feature type="site" description="Transition state stabilizer" evidence="14">
    <location>
        <position position="394"/>
    </location>
</feature>
<dbReference type="GO" id="GO:0046872">
    <property type="term" value="F:metal ion binding"/>
    <property type="evidence" value="ECO:0007669"/>
    <property type="project" value="UniProtKB-KW"/>
</dbReference>
<feature type="binding site" evidence="14">
    <location>
        <begin position="393"/>
        <end position="396"/>
    </location>
    <ligand>
        <name>4-CDP-2-C-methyl-D-erythritol 2-phosphate</name>
        <dbReference type="ChEBI" id="CHEBI:57919"/>
    </ligand>
</feature>
<dbReference type="GO" id="GO:0050518">
    <property type="term" value="F:2-C-methyl-D-erythritol 4-phosphate cytidylyltransferase activity"/>
    <property type="evidence" value="ECO:0007669"/>
    <property type="project" value="UniProtKB-UniRule"/>
</dbReference>
<keyword evidence="11 14" id="KW-0414">Isoprene biosynthesis</keyword>
<feature type="binding site" evidence="14">
    <location>
        <begin position="270"/>
        <end position="272"/>
    </location>
    <ligand>
        <name>4-CDP-2-C-methyl-D-erythritol 2-phosphate</name>
        <dbReference type="ChEBI" id="CHEBI:57919"/>
    </ligand>
</feature>
<comment type="similarity">
    <text evidence="7">Belongs to the IspD/TarI cytidylyltransferase family. IspD subfamily.</text>
</comment>
<dbReference type="InterPro" id="IPR001228">
    <property type="entry name" value="IspD"/>
</dbReference>
<dbReference type="NCBIfam" id="TIGR00151">
    <property type="entry name" value="ispF"/>
    <property type="match status" value="1"/>
</dbReference>
<proteinExistence type="inferred from homology"/>
<comment type="catalytic activity">
    <reaction evidence="1 14">
        <text>4-CDP-2-C-methyl-D-erythritol 2-phosphate = 2-C-methyl-D-erythritol 2,4-cyclic diphosphate + CMP</text>
        <dbReference type="Rhea" id="RHEA:23864"/>
        <dbReference type="ChEBI" id="CHEBI:57919"/>
        <dbReference type="ChEBI" id="CHEBI:58483"/>
        <dbReference type="ChEBI" id="CHEBI:60377"/>
        <dbReference type="EC" id="4.6.1.12"/>
    </reaction>
</comment>
<feature type="binding site" evidence="14">
    <location>
        <position position="272"/>
    </location>
    <ligand>
        <name>a divalent metal cation</name>
        <dbReference type="ChEBI" id="CHEBI:60240"/>
    </ligand>
</feature>
<comment type="pathway">
    <text evidence="4 14">Isoprenoid biosynthesis; isopentenyl diphosphate biosynthesis via DXP pathway; isopentenyl diphosphate from 1-deoxy-D-xylulose 5-phosphate: step 4/6.</text>
</comment>
<evidence type="ECO:0000256" key="3">
    <source>
        <dbReference type="ARBA" id="ARBA00001968"/>
    </source>
</evidence>
<dbReference type="SUPFAM" id="SSF69765">
    <property type="entry name" value="IpsF-like"/>
    <property type="match status" value="1"/>
</dbReference>
<dbReference type="Pfam" id="PF01128">
    <property type="entry name" value="IspD"/>
    <property type="match status" value="1"/>
</dbReference>
<comment type="similarity">
    <text evidence="14">In the N-terminal section; belongs to the IspD/TarI cytidylyltransferase family. IspD subfamily.</text>
</comment>
<protein>
    <recommendedName>
        <fullName evidence="14">Bifunctional enzyme IspD/IspF</fullName>
    </recommendedName>
    <domain>
        <recommendedName>
            <fullName evidence="14">2-C-methyl-D-erythritol 4-phosphate cytidylyltransferase</fullName>
            <ecNumber evidence="14">2.7.7.60</ecNumber>
        </recommendedName>
        <alternativeName>
            <fullName evidence="14">4-diphosphocytidyl-2C-methyl-D-erythritol synthase</fullName>
        </alternativeName>
        <alternativeName>
            <fullName evidence="14">MEP cytidylyltransferase</fullName>
            <shortName evidence="14">MCT</shortName>
        </alternativeName>
    </domain>
    <domain>
        <recommendedName>
            <fullName evidence="14">2-C-methyl-D-erythritol 2,4-cyclodiphosphate synthase</fullName>
            <shortName evidence="14">MECDP-synthase</shortName>
            <shortName evidence="14">MECPP-synthase</shortName>
            <shortName evidence="14">MECPS</shortName>
            <ecNumber evidence="14">4.6.1.12</ecNumber>
        </recommendedName>
    </domain>
</protein>
<evidence type="ECO:0000256" key="10">
    <source>
        <dbReference type="ARBA" id="ARBA00022723"/>
    </source>
</evidence>
<comment type="pathway">
    <text evidence="5 14">Isoprenoid biosynthesis; isopentenyl diphosphate biosynthesis via DXP pathway; isopentenyl diphosphate from 1-deoxy-D-xylulose 5-phosphate: step 2/6.</text>
</comment>
<feature type="binding site" evidence="14">
    <location>
        <begin position="298"/>
        <end position="299"/>
    </location>
    <ligand>
        <name>4-CDP-2-C-methyl-D-erythritol 2-phosphate</name>
        <dbReference type="ChEBI" id="CHEBI:57919"/>
    </ligand>
</feature>
<evidence type="ECO:0000313" key="16">
    <source>
        <dbReference type="EMBL" id="RNB48566.1"/>
    </source>
</evidence>
<feature type="site" description="Transition state stabilizer" evidence="14">
    <location>
        <position position="298"/>
    </location>
</feature>
<feature type="region of interest" description="2-C-methyl-D-erythritol 2,4-cyclodiphosphate synthase" evidence="14">
    <location>
        <begin position="264"/>
        <end position="418"/>
    </location>
</feature>
<organism evidence="16 17">
    <name type="scientific">Agromyces tardus</name>
    <dbReference type="NCBI Taxonomy" id="2583849"/>
    <lineage>
        <taxon>Bacteria</taxon>
        <taxon>Bacillati</taxon>
        <taxon>Actinomycetota</taxon>
        <taxon>Actinomycetes</taxon>
        <taxon>Micrococcales</taxon>
        <taxon>Microbacteriaceae</taxon>
        <taxon>Agromyces</taxon>
    </lineage>
</organism>
<dbReference type="Pfam" id="PF02542">
    <property type="entry name" value="YgbB"/>
    <property type="match status" value="1"/>
</dbReference>
<dbReference type="PANTHER" id="PTHR32125">
    <property type="entry name" value="2-C-METHYL-D-ERYTHRITOL 4-PHOSPHATE CYTIDYLYLTRANSFERASE, CHLOROPLASTIC"/>
    <property type="match status" value="1"/>
</dbReference>
<dbReference type="InterPro" id="IPR029044">
    <property type="entry name" value="Nucleotide-diphossugar_trans"/>
</dbReference>
<dbReference type="EMBL" id="RHHB01000019">
    <property type="protein sequence ID" value="RNB48566.1"/>
    <property type="molecule type" value="Genomic_DNA"/>
</dbReference>
<accession>A0A3M8ABG6</accession>
<keyword evidence="8 14" id="KW-0808">Transferase</keyword>
<evidence type="ECO:0000256" key="7">
    <source>
        <dbReference type="ARBA" id="ARBA00009789"/>
    </source>
</evidence>
<dbReference type="InterPro" id="IPR036571">
    <property type="entry name" value="MECDP_synthase_sf"/>
</dbReference>
<evidence type="ECO:0000256" key="2">
    <source>
        <dbReference type="ARBA" id="ARBA00001282"/>
    </source>
</evidence>
<dbReference type="SUPFAM" id="SSF53448">
    <property type="entry name" value="Nucleotide-diphospho-sugar transferases"/>
    <property type="match status" value="1"/>
</dbReference>
<comment type="caution">
    <text evidence="16">The sequence shown here is derived from an EMBL/GenBank/DDBJ whole genome shotgun (WGS) entry which is preliminary data.</text>
</comment>
<evidence type="ECO:0000256" key="12">
    <source>
        <dbReference type="ARBA" id="ARBA00023239"/>
    </source>
</evidence>
<dbReference type="PROSITE" id="PS01295">
    <property type="entry name" value="ISPD"/>
    <property type="match status" value="1"/>
</dbReference>
<gene>
    <name evidence="14" type="primary">ispDF</name>
    <name evidence="16" type="ORF">EDM22_10885</name>
</gene>
<dbReference type="FunFam" id="3.30.1330.50:FF:000003">
    <property type="entry name" value="2-C-methyl-D-erythritol 2,4-cyclodiphosphate synthase"/>
    <property type="match status" value="1"/>
</dbReference>
<dbReference type="PROSITE" id="PS01350">
    <property type="entry name" value="ISPF"/>
    <property type="match status" value="1"/>
</dbReference>
<comment type="catalytic activity">
    <reaction evidence="2 14">
        <text>2-C-methyl-D-erythritol 4-phosphate + CTP + H(+) = 4-CDP-2-C-methyl-D-erythritol + diphosphate</text>
        <dbReference type="Rhea" id="RHEA:13429"/>
        <dbReference type="ChEBI" id="CHEBI:15378"/>
        <dbReference type="ChEBI" id="CHEBI:33019"/>
        <dbReference type="ChEBI" id="CHEBI:37563"/>
        <dbReference type="ChEBI" id="CHEBI:57823"/>
        <dbReference type="ChEBI" id="CHEBI:58262"/>
        <dbReference type="EC" id="2.7.7.60"/>
    </reaction>
</comment>
<dbReference type="InterPro" id="IPR026596">
    <property type="entry name" value="IspD/F"/>
</dbReference>
<keyword evidence="10 14" id="KW-0479">Metal-binding</keyword>
<comment type="function">
    <text evidence="14">Bifunctional enzyme that catalyzes the formation of 4-diphosphocytidyl-2-C-methyl-D-erythritol from CTP and 2-C-methyl-D-erythritol 4-phosphate (MEP) (IspD), and catalyzes the conversion of 4-diphosphocytidyl-2-C-methyl-D-erythritol 2-phosphate (CDP-ME2P) to 2-C-methyl-D-erythritol 2,4-cyclodiphosphate (ME-CPP) with a corresponding release of cytidine 5-monophosphate (CMP) (IspF).</text>
</comment>
<dbReference type="InterPro" id="IPR050088">
    <property type="entry name" value="IspD/TarI_cytidylyltransf_bact"/>
</dbReference>
<feature type="binding site" evidence="14">
    <location>
        <position position="306"/>
    </location>
    <ligand>
        <name>a divalent metal cation</name>
        <dbReference type="ChEBI" id="CHEBI:60240"/>
    </ligand>
</feature>
<evidence type="ECO:0000256" key="8">
    <source>
        <dbReference type="ARBA" id="ARBA00022679"/>
    </source>
</evidence>
<comment type="caution">
    <text evidence="14">Lacks conserved residue(s) required for the propagation of feature annotation.</text>
</comment>
<dbReference type="CDD" id="cd00554">
    <property type="entry name" value="MECDP_synthase"/>
    <property type="match status" value="1"/>
</dbReference>
<evidence type="ECO:0000256" key="11">
    <source>
        <dbReference type="ARBA" id="ARBA00023229"/>
    </source>
</evidence>
<dbReference type="HAMAP" id="MF_00108">
    <property type="entry name" value="IspD"/>
    <property type="match status" value="1"/>
</dbReference>
<feature type="binding site" evidence="14">
    <location>
        <begin position="320"/>
        <end position="322"/>
    </location>
    <ligand>
        <name>4-CDP-2-C-methyl-D-erythritol 2-phosphate</name>
        <dbReference type="ChEBI" id="CHEBI:57919"/>
    </ligand>
</feature>
<keyword evidence="9 14" id="KW-0548">Nucleotidyltransferase</keyword>
<evidence type="ECO:0000256" key="5">
    <source>
        <dbReference type="ARBA" id="ARBA00004787"/>
    </source>
</evidence>
<dbReference type="EC" id="2.7.7.60" evidence="14"/>
<evidence type="ECO:0000256" key="9">
    <source>
        <dbReference type="ARBA" id="ARBA00022695"/>
    </source>
</evidence>
<dbReference type="FunFam" id="3.90.550.10:FF:000003">
    <property type="entry name" value="2-C-methyl-D-erythritol 4-phosphate cytidylyltransferase"/>
    <property type="match status" value="1"/>
</dbReference>
<dbReference type="UniPathway" id="UPA00056">
    <property type="reaction ID" value="UER00093"/>
</dbReference>